<keyword evidence="2" id="KW-1185">Reference proteome</keyword>
<comment type="caution">
    <text evidence="1">The sequence shown here is derived from an EMBL/GenBank/DDBJ whole genome shotgun (WGS) entry which is preliminary data.</text>
</comment>
<proteinExistence type="predicted"/>
<evidence type="ECO:0000313" key="1">
    <source>
        <dbReference type="EMBL" id="KAK7320458.1"/>
    </source>
</evidence>
<gene>
    <name evidence="1" type="ORF">VNO77_29945</name>
</gene>
<name>A0AAN9KQK5_CANGL</name>
<dbReference type="AlphaFoldDB" id="A0AAN9KQK5"/>
<evidence type="ECO:0000313" key="2">
    <source>
        <dbReference type="Proteomes" id="UP001367508"/>
    </source>
</evidence>
<reference evidence="1 2" key="1">
    <citation type="submission" date="2024-01" db="EMBL/GenBank/DDBJ databases">
        <title>The genomes of 5 underutilized Papilionoideae crops provide insights into root nodulation and disease resistanc.</title>
        <authorList>
            <person name="Jiang F."/>
        </authorList>
    </citation>
    <scope>NUCLEOTIDE SEQUENCE [LARGE SCALE GENOMIC DNA]</scope>
    <source>
        <strain evidence="1">LVBAO_FW01</strain>
        <tissue evidence="1">Leaves</tissue>
    </source>
</reference>
<organism evidence="1 2">
    <name type="scientific">Canavalia gladiata</name>
    <name type="common">Sword bean</name>
    <name type="synonym">Dolichos gladiatus</name>
    <dbReference type="NCBI Taxonomy" id="3824"/>
    <lineage>
        <taxon>Eukaryota</taxon>
        <taxon>Viridiplantae</taxon>
        <taxon>Streptophyta</taxon>
        <taxon>Embryophyta</taxon>
        <taxon>Tracheophyta</taxon>
        <taxon>Spermatophyta</taxon>
        <taxon>Magnoliopsida</taxon>
        <taxon>eudicotyledons</taxon>
        <taxon>Gunneridae</taxon>
        <taxon>Pentapetalae</taxon>
        <taxon>rosids</taxon>
        <taxon>fabids</taxon>
        <taxon>Fabales</taxon>
        <taxon>Fabaceae</taxon>
        <taxon>Papilionoideae</taxon>
        <taxon>50 kb inversion clade</taxon>
        <taxon>NPAAA clade</taxon>
        <taxon>indigoferoid/millettioid clade</taxon>
        <taxon>Phaseoleae</taxon>
        <taxon>Canavalia</taxon>
    </lineage>
</organism>
<protein>
    <submittedName>
        <fullName evidence="1">Uncharacterized protein</fullName>
    </submittedName>
</protein>
<dbReference type="Proteomes" id="UP001367508">
    <property type="component" value="Unassembled WGS sequence"/>
</dbReference>
<accession>A0AAN9KQK5</accession>
<sequence>MKAKPSGMAKLKWNNHLTTIGCNNSNPTNATHRQGLNAQSIRFSKCTNSAAKLPHYNPGRGTKNMKIAKCWTAQQYETGNLTAQKKSKDPDTDKCDCILNTNELINYHNMPQVFLRFVDFTEVE</sequence>
<dbReference type="EMBL" id="JAYMYQ010000007">
    <property type="protein sequence ID" value="KAK7320458.1"/>
    <property type="molecule type" value="Genomic_DNA"/>
</dbReference>